<reference evidence="3 4" key="1">
    <citation type="journal article" date="1998" name="Science">
        <title>Genome sequence of the nematode C. elegans: a platform for investigating biology.</title>
        <authorList>
            <consortium name="The C. elegans sequencing consortium"/>
            <person name="Sulson J.E."/>
            <person name="Waterston R."/>
        </authorList>
    </citation>
    <scope>NUCLEOTIDE SEQUENCE [LARGE SCALE GENOMIC DNA]</scope>
    <source>
        <strain evidence="3 4">Bristol N2</strain>
    </source>
</reference>
<dbReference type="UCSC" id="K11D12.6">
    <property type="organism name" value="c. elegans"/>
</dbReference>
<sequence>MILLLLPFLFGASVSQNICDSPVDLGTAKCSNTSSIRYHYDPTVKRCLPFGYTGCGGNENNFADPRICRQRCIPQDHHVCPANTPSTLNTGGAKNCGKEEHDEKCAEPNKNYCHHGPNNNGVCCSLESRKKVDQDRELVCPNGKKKYATFRGGKDRAFIGKSCDHKFCPTGFDCQKGNFYSYCCAK</sequence>
<dbReference type="FunCoup" id="O44621">
    <property type="interactions" value="7"/>
</dbReference>
<keyword evidence="6" id="KW-1267">Proteomics identification</keyword>
<feature type="domain" description="BPTI/Kunitz inhibitor" evidence="2">
    <location>
        <begin position="19"/>
        <end position="72"/>
    </location>
</feature>
<evidence type="ECO:0000313" key="5">
    <source>
        <dbReference type="WormBase" id="K11D12.6"/>
    </source>
</evidence>
<dbReference type="CTD" id="187293"/>
<evidence type="ECO:0000313" key="3">
    <source>
        <dbReference type="EMBL" id="CCD64401.1"/>
    </source>
</evidence>
<proteinExistence type="evidence at protein level"/>
<dbReference type="EMBL" id="BX284605">
    <property type="protein sequence ID" value="CCD64401.1"/>
    <property type="molecule type" value="Genomic_DNA"/>
</dbReference>
<dbReference type="SMART" id="SM00131">
    <property type="entry name" value="KU"/>
    <property type="match status" value="1"/>
</dbReference>
<protein>
    <submittedName>
        <fullName evidence="3">BPTI/Kunitz inhibitor domain-containing protein</fullName>
    </submittedName>
</protein>
<name>O44621_CAEEL</name>
<dbReference type="OMA" id="CPANTPS"/>
<dbReference type="PaxDb" id="6239-K11D12.6"/>
<dbReference type="Proteomes" id="UP000001940">
    <property type="component" value="Chromosome V"/>
</dbReference>
<dbReference type="GO" id="GO:0004867">
    <property type="term" value="F:serine-type endopeptidase inhibitor activity"/>
    <property type="evidence" value="ECO:0007669"/>
    <property type="project" value="InterPro"/>
</dbReference>
<dbReference type="WormBase" id="K11D12.6">
    <property type="protein sequence ID" value="CE12136"/>
    <property type="gene ID" value="WBGene00019646"/>
</dbReference>
<dbReference type="PROSITE" id="PS50279">
    <property type="entry name" value="BPTI_KUNITZ_2"/>
    <property type="match status" value="1"/>
</dbReference>
<dbReference type="SMR" id="O44621"/>
<dbReference type="InterPro" id="IPR020901">
    <property type="entry name" value="Prtase_inh_Kunz-CS"/>
</dbReference>
<dbReference type="PROSITE" id="PS00280">
    <property type="entry name" value="BPTI_KUNITZ_1"/>
    <property type="match status" value="1"/>
</dbReference>
<dbReference type="InParanoid" id="O44621"/>
<dbReference type="PANTHER" id="PTHR47248:SF6">
    <property type="entry name" value="BPTI_KUNITZ INHIBITOR DOMAIN-CONTAINING PROTEIN"/>
    <property type="match status" value="1"/>
</dbReference>
<evidence type="ECO:0000256" key="1">
    <source>
        <dbReference type="SAM" id="SignalP"/>
    </source>
</evidence>
<feature type="chain" id="PRO_5012813603" evidence="1">
    <location>
        <begin position="16"/>
        <end position="186"/>
    </location>
</feature>
<evidence type="ECO:0000313" key="4">
    <source>
        <dbReference type="Proteomes" id="UP000001940"/>
    </source>
</evidence>
<keyword evidence="1" id="KW-0732">Signal</keyword>
<dbReference type="SUPFAM" id="SSF57362">
    <property type="entry name" value="BPTI-like"/>
    <property type="match status" value="1"/>
</dbReference>
<organism evidence="3 4">
    <name type="scientific">Caenorhabditis elegans</name>
    <dbReference type="NCBI Taxonomy" id="6239"/>
    <lineage>
        <taxon>Eukaryota</taxon>
        <taxon>Metazoa</taxon>
        <taxon>Ecdysozoa</taxon>
        <taxon>Nematoda</taxon>
        <taxon>Chromadorea</taxon>
        <taxon>Rhabditida</taxon>
        <taxon>Rhabditina</taxon>
        <taxon>Rhabditomorpha</taxon>
        <taxon>Rhabditoidea</taxon>
        <taxon>Rhabditidae</taxon>
        <taxon>Peloderinae</taxon>
        <taxon>Caenorhabditis</taxon>
    </lineage>
</organism>
<dbReference type="eggNOG" id="KOG4295">
    <property type="taxonomic scope" value="Eukaryota"/>
</dbReference>
<feature type="signal peptide" evidence="1">
    <location>
        <begin position="1"/>
        <end position="15"/>
    </location>
</feature>
<accession>O44621</accession>
<dbReference type="PRINTS" id="PR00759">
    <property type="entry name" value="BASICPTASE"/>
</dbReference>
<dbReference type="RefSeq" id="NP_504350.1">
    <property type="nucleotide sequence ID" value="NM_071949.5"/>
</dbReference>
<dbReference type="Pfam" id="PF00014">
    <property type="entry name" value="Kunitz_BPTI"/>
    <property type="match status" value="1"/>
</dbReference>
<dbReference type="GeneID" id="187293"/>
<dbReference type="SMART" id="SM00289">
    <property type="entry name" value="WR1"/>
    <property type="match status" value="1"/>
</dbReference>
<dbReference type="STRING" id="6239.K11D12.6.1"/>
<dbReference type="InterPro" id="IPR002223">
    <property type="entry name" value="Kunitz_BPTI"/>
</dbReference>
<dbReference type="InterPro" id="IPR052861">
    <property type="entry name" value="BPTI/Kunitz_domain"/>
</dbReference>
<dbReference type="PeptideAtlas" id="O44621"/>
<dbReference type="InterPro" id="IPR036880">
    <property type="entry name" value="Kunitz_BPTI_sf"/>
</dbReference>
<dbReference type="KEGG" id="cel:CELE_K11D12.6"/>
<dbReference type="HOGENOM" id="CLU_105995_0_0_1"/>
<dbReference type="Gene3D" id="4.10.410.10">
    <property type="entry name" value="Pancreatic trypsin inhibitor Kunitz domain"/>
    <property type="match status" value="1"/>
</dbReference>
<keyword evidence="4" id="KW-1185">Reference proteome</keyword>
<gene>
    <name evidence="3" type="ORF">CELE_K11D12.6</name>
    <name evidence="3 5" type="ORF">K11D12.6</name>
</gene>
<dbReference type="PANTHER" id="PTHR47248">
    <property type="entry name" value="PROTEIN CBG06772"/>
    <property type="match status" value="1"/>
</dbReference>
<dbReference type="OrthoDB" id="4473401at2759"/>
<evidence type="ECO:0000259" key="2">
    <source>
        <dbReference type="PROSITE" id="PS50279"/>
    </source>
</evidence>
<dbReference type="AlphaFoldDB" id="O44621"/>
<dbReference type="Bgee" id="WBGene00019646">
    <property type="expression patterns" value="Expressed in adult organism and 1 other cell type or tissue"/>
</dbReference>
<dbReference type="AGR" id="WB:WBGene00019646"/>
<dbReference type="InterPro" id="IPR006150">
    <property type="entry name" value="Cys_repeat_1"/>
</dbReference>
<dbReference type="PhylomeDB" id="O44621"/>
<evidence type="ECO:0007829" key="6">
    <source>
        <dbReference type="PeptideAtlas" id="O44621"/>
    </source>
</evidence>
<dbReference type="PIR" id="T32656">
    <property type="entry name" value="T32656"/>
</dbReference>